<keyword evidence="3" id="KW-1185">Reference proteome</keyword>
<accession>A0ABS5VYG2</accession>
<feature type="signal peptide" evidence="1">
    <location>
        <begin position="1"/>
        <end position="21"/>
    </location>
</feature>
<evidence type="ECO:0000313" key="2">
    <source>
        <dbReference type="EMBL" id="MBT1706442.1"/>
    </source>
</evidence>
<proteinExistence type="predicted"/>
<dbReference type="EMBL" id="JAHESD010000113">
    <property type="protein sequence ID" value="MBT1706442.1"/>
    <property type="molecule type" value="Genomic_DNA"/>
</dbReference>
<dbReference type="Proteomes" id="UP000772618">
    <property type="component" value="Unassembled WGS sequence"/>
</dbReference>
<comment type="caution">
    <text evidence="2">The sequence shown here is derived from an EMBL/GenBank/DDBJ whole genome shotgun (WGS) entry which is preliminary data.</text>
</comment>
<protein>
    <submittedName>
        <fullName evidence="2">Uncharacterized protein</fullName>
    </submittedName>
</protein>
<evidence type="ECO:0000256" key="1">
    <source>
        <dbReference type="SAM" id="SignalP"/>
    </source>
</evidence>
<evidence type="ECO:0000313" key="3">
    <source>
        <dbReference type="Proteomes" id="UP000772618"/>
    </source>
</evidence>
<organism evidence="2 3">
    <name type="scientific">Chryseosolibacter indicus</name>
    <dbReference type="NCBI Taxonomy" id="2782351"/>
    <lineage>
        <taxon>Bacteria</taxon>
        <taxon>Pseudomonadati</taxon>
        <taxon>Bacteroidota</taxon>
        <taxon>Cytophagia</taxon>
        <taxon>Cytophagales</taxon>
        <taxon>Chryseotaleaceae</taxon>
        <taxon>Chryseosolibacter</taxon>
    </lineage>
</organism>
<reference evidence="2 3" key="1">
    <citation type="submission" date="2021-05" db="EMBL/GenBank/DDBJ databases">
        <title>A Polyphasic approach of four new species of the genus Ohtaekwangia: Ohtaekwangia histidinii sp. nov., Ohtaekwangia cretensis sp. nov., Ohtaekwangia indiensis sp. nov., Ohtaekwangia reichenbachii sp. nov. from diverse environment.</title>
        <authorList>
            <person name="Octaviana S."/>
        </authorList>
    </citation>
    <scope>NUCLEOTIDE SEQUENCE [LARGE SCALE GENOMIC DNA]</scope>
    <source>
        <strain evidence="2 3">PWU20</strain>
    </source>
</reference>
<keyword evidence="1" id="KW-0732">Signal</keyword>
<sequence length="132" mass="14727">MISKKVFLGFVLLFLANAGFSQDNRDITTASGKERSKKLILQLPVAHMELGELYDKYLKGYKKAFRCSYLTLDNLSKAAFSIQKSSAFDCLDSHMAVLHNELLDRKPDEILTSSPSVIVRAGSNGVHSSQWN</sequence>
<dbReference type="RefSeq" id="WP_254157778.1">
    <property type="nucleotide sequence ID" value="NZ_JAHESD010000113.1"/>
</dbReference>
<name>A0ABS5VYG2_9BACT</name>
<gene>
    <name evidence="2" type="ORF">KK060_24400</name>
</gene>
<feature type="chain" id="PRO_5046622135" evidence="1">
    <location>
        <begin position="22"/>
        <end position="132"/>
    </location>
</feature>